<dbReference type="OrthoDB" id="307345at2157"/>
<sequence>MMWQVLVFLAESVRSLFYLVPTLRDSMAHISLGTSVPSATIGFVVASTANERRSVEFFGFHLTDR</sequence>
<protein>
    <submittedName>
        <fullName evidence="1">Uncharacterized protein</fullName>
    </submittedName>
</protein>
<comment type="caution">
    <text evidence="1">The sequence shown here is derived from an EMBL/GenBank/DDBJ whole genome shotgun (WGS) entry which is preliminary data.</text>
</comment>
<reference evidence="1" key="1">
    <citation type="submission" date="2017-11" db="EMBL/GenBank/DDBJ databases">
        <authorList>
            <person name="Kajale S.C."/>
            <person name="Sharma A."/>
        </authorList>
    </citation>
    <scope>NUCLEOTIDE SEQUENCE</scope>
    <source>
        <strain evidence="1">LS1_42</strain>
    </source>
</reference>
<proteinExistence type="predicted"/>
<dbReference type="AlphaFoldDB" id="A0A8J8Q3H0"/>
<evidence type="ECO:0000313" key="1">
    <source>
        <dbReference type="EMBL" id="TYL37888.1"/>
    </source>
</evidence>
<name>A0A8J8Q3H0_9EURY</name>
<keyword evidence="2" id="KW-1185">Reference proteome</keyword>
<dbReference type="EMBL" id="PHNJ01000007">
    <property type="protein sequence ID" value="TYL37888.1"/>
    <property type="molecule type" value="Genomic_DNA"/>
</dbReference>
<accession>A0A8J8Q3H0</accession>
<dbReference type="RefSeq" id="WP_148858660.1">
    <property type="nucleotide sequence ID" value="NZ_PHNJ01000007.1"/>
</dbReference>
<evidence type="ECO:0000313" key="2">
    <source>
        <dbReference type="Proteomes" id="UP000766904"/>
    </source>
</evidence>
<organism evidence="1 2">
    <name type="scientific">Natronococcus pandeyae</name>
    <dbReference type="NCBI Taxonomy" id="2055836"/>
    <lineage>
        <taxon>Archaea</taxon>
        <taxon>Methanobacteriati</taxon>
        <taxon>Methanobacteriota</taxon>
        <taxon>Stenosarchaea group</taxon>
        <taxon>Halobacteria</taxon>
        <taxon>Halobacteriales</taxon>
        <taxon>Natrialbaceae</taxon>
        <taxon>Natronococcus</taxon>
    </lineage>
</organism>
<gene>
    <name evidence="1" type="ORF">CV102_14255</name>
</gene>
<dbReference type="Proteomes" id="UP000766904">
    <property type="component" value="Unassembled WGS sequence"/>
</dbReference>